<reference evidence="2 3" key="1">
    <citation type="submission" date="2018-05" db="EMBL/GenBank/DDBJ databases">
        <title>Complete Genome Sequences of Extremely Thermoacidophilic, Metal-Mobilizing Type-Strain Members of the Archaeal Family Sulfolobaceae: Acidianus brierleyi DSM-1651T, Acidianus sulfidivorans DSM-18786T, Metallosphaera hakonensis DSM-7519T, and Metallosphaera prunae DSM-10039T.</title>
        <authorList>
            <person name="Counts J.A."/>
            <person name="Kelly R.M."/>
        </authorList>
    </citation>
    <scope>NUCLEOTIDE SEQUENCE [LARGE SCALE GENOMIC DNA]</scope>
    <source>
        <strain evidence="2 3">JP7</strain>
    </source>
</reference>
<evidence type="ECO:0000313" key="3">
    <source>
        <dbReference type="Proteomes" id="UP000248410"/>
    </source>
</evidence>
<feature type="transmembrane region" description="Helical" evidence="1">
    <location>
        <begin position="6"/>
        <end position="30"/>
    </location>
</feature>
<dbReference type="Proteomes" id="UP000248410">
    <property type="component" value="Chromosome"/>
</dbReference>
<proteinExistence type="predicted"/>
<dbReference type="InterPro" id="IPR012861">
    <property type="entry name" value="DUF1634"/>
</dbReference>
<name>A0A2U9IL99_9CREN</name>
<dbReference type="KEGG" id="asul:DFR86_04095"/>
<evidence type="ECO:0000313" key="2">
    <source>
        <dbReference type="EMBL" id="AWR96818.1"/>
    </source>
</evidence>
<keyword evidence="1" id="KW-0812">Transmembrane</keyword>
<evidence type="ECO:0000256" key="1">
    <source>
        <dbReference type="SAM" id="Phobius"/>
    </source>
</evidence>
<dbReference type="Pfam" id="PF07843">
    <property type="entry name" value="DUF1634"/>
    <property type="match status" value="1"/>
</dbReference>
<dbReference type="OrthoDB" id="56431at2157"/>
<organism evidence="2 3">
    <name type="scientific">Acidianus sulfidivorans JP7</name>
    <dbReference type="NCBI Taxonomy" id="619593"/>
    <lineage>
        <taxon>Archaea</taxon>
        <taxon>Thermoproteota</taxon>
        <taxon>Thermoprotei</taxon>
        <taxon>Sulfolobales</taxon>
        <taxon>Sulfolobaceae</taxon>
        <taxon>Acidianus</taxon>
    </lineage>
</organism>
<protein>
    <submittedName>
        <fullName evidence="2">DUF1634 domain-containing protein</fullName>
    </submittedName>
</protein>
<dbReference type="AlphaFoldDB" id="A0A2U9IL99"/>
<accession>A0A2U9IL99</accession>
<dbReference type="EMBL" id="CP029288">
    <property type="protein sequence ID" value="AWR96818.1"/>
    <property type="molecule type" value="Genomic_DNA"/>
</dbReference>
<feature type="transmembrane region" description="Helical" evidence="1">
    <location>
        <begin position="67"/>
        <end position="91"/>
    </location>
</feature>
<gene>
    <name evidence="2" type="ORF">DFR86_04095</name>
</gene>
<keyword evidence="1" id="KW-1133">Transmembrane helix</keyword>
<feature type="transmembrane region" description="Helical" evidence="1">
    <location>
        <begin position="97"/>
        <end position="120"/>
    </location>
</feature>
<keyword evidence="3" id="KW-1185">Reference proteome</keyword>
<sequence>MDMNDVIGYALRIGVIISVVVIIAGFILAIPNPNFYEYESPHSLFNTSVIKPEQVLKGSIKGNGIDLILLGLIILIATPVLRVILGILQFALEKNKIYVIITCIVLFNLLLAIFVIPIFVK</sequence>
<keyword evidence="1" id="KW-0472">Membrane</keyword>